<name>A0ABS2KQF3_9NOCA</name>
<dbReference type="PANTHER" id="PTHR12110">
    <property type="entry name" value="HYDROXYPYRUVATE ISOMERASE"/>
    <property type="match status" value="1"/>
</dbReference>
<keyword evidence="2" id="KW-0456">Lyase</keyword>
<sequence>MTAAPVRIAGAPISWGVCEVPGWGYQMDNDRVLREMRGAGLTATENGPEGFLPADPASLAAVLAGHDLTSVGGFAPVLLHEESHDPVPTIASLLDGFVAANADVIVLAASTGQEGYDARPTLTADQWTVLLRNLDRLAAASAERGILAVVHPHVGTMIEQRDEVHRVLDGSSIPLCLDTGHLMIGGTDPAELATAAADRIAHAHLKDVDAALAARVQAGELTYTDAVRAGMYTPLGTGDVGIGGVVDSLLDAGYTGWFVLEQDTILSEEPGEVGGPVTDVVASVQHLHDIVAARTAAV</sequence>
<dbReference type="InterPro" id="IPR050312">
    <property type="entry name" value="IolE/XylAMocC-like"/>
</dbReference>
<dbReference type="Gene3D" id="3.20.20.150">
    <property type="entry name" value="Divalent-metal-dependent TIM barrel enzymes"/>
    <property type="match status" value="1"/>
</dbReference>
<evidence type="ECO:0000313" key="2">
    <source>
        <dbReference type="EMBL" id="MBM7414184.1"/>
    </source>
</evidence>
<accession>A0ABS2KQF3</accession>
<dbReference type="EMBL" id="JAFBBK010000001">
    <property type="protein sequence ID" value="MBM7414184.1"/>
    <property type="molecule type" value="Genomic_DNA"/>
</dbReference>
<dbReference type="SUPFAM" id="SSF51658">
    <property type="entry name" value="Xylose isomerase-like"/>
    <property type="match status" value="1"/>
</dbReference>
<dbReference type="Proteomes" id="UP000703038">
    <property type="component" value="Unassembled WGS sequence"/>
</dbReference>
<evidence type="ECO:0000313" key="3">
    <source>
        <dbReference type="Proteomes" id="UP000703038"/>
    </source>
</evidence>
<comment type="caution">
    <text evidence="2">The sequence shown here is derived from an EMBL/GenBank/DDBJ whole genome shotgun (WGS) entry which is preliminary data.</text>
</comment>
<keyword evidence="3" id="KW-1185">Reference proteome</keyword>
<dbReference type="InterPro" id="IPR036237">
    <property type="entry name" value="Xyl_isomerase-like_sf"/>
</dbReference>
<dbReference type="PANTHER" id="PTHR12110:SF41">
    <property type="entry name" value="INOSOSE DEHYDRATASE"/>
    <property type="match status" value="1"/>
</dbReference>
<proteinExistence type="predicted"/>
<organism evidence="2 3">
    <name type="scientific">Rhodococcoides corynebacterioides</name>
    <dbReference type="NCBI Taxonomy" id="53972"/>
    <lineage>
        <taxon>Bacteria</taxon>
        <taxon>Bacillati</taxon>
        <taxon>Actinomycetota</taxon>
        <taxon>Actinomycetes</taxon>
        <taxon>Mycobacteriales</taxon>
        <taxon>Nocardiaceae</taxon>
        <taxon>Rhodococcoides</taxon>
    </lineage>
</organism>
<dbReference type="Pfam" id="PF01261">
    <property type="entry name" value="AP_endonuc_2"/>
    <property type="match status" value="1"/>
</dbReference>
<dbReference type="GO" id="GO:0050114">
    <property type="term" value="F:myo-inosose-2 dehydratase activity"/>
    <property type="evidence" value="ECO:0007669"/>
    <property type="project" value="UniProtKB-EC"/>
</dbReference>
<protein>
    <submittedName>
        <fullName evidence="2">Inosose dehydratase</fullName>
        <ecNumber evidence="2">4.2.1.44</ecNumber>
    </submittedName>
</protein>
<evidence type="ECO:0000259" key="1">
    <source>
        <dbReference type="Pfam" id="PF01261"/>
    </source>
</evidence>
<reference evidence="2 3" key="1">
    <citation type="submission" date="2021-01" db="EMBL/GenBank/DDBJ databases">
        <title>Genomics of switchgrass bacterial isolates.</title>
        <authorList>
            <person name="Shade A."/>
        </authorList>
    </citation>
    <scope>NUCLEOTIDE SEQUENCE [LARGE SCALE GENOMIC DNA]</scope>
    <source>
        <strain evidence="2 3">PvP111</strain>
    </source>
</reference>
<gene>
    <name evidence="2" type="ORF">JOE42_000917</name>
</gene>
<feature type="domain" description="Xylose isomerase-like TIM barrel" evidence="1">
    <location>
        <begin position="99"/>
        <end position="263"/>
    </location>
</feature>
<dbReference type="EC" id="4.2.1.44" evidence="2"/>
<dbReference type="RefSeq" id="WP_027503731.1">
    <property type="nucleotide sequence ID" value="NZ_JAFBBK010000001.1"/>
</dbReference>
<dbReference type="InterPro" id="IPR013022">
    <property type="entry name" value="Xyl_isomerase-like_TIM-brl"/>
</dbReference>